<dbReference type="EMBL" id="JANPWB010000011">
    <property type="protein sequence ID" value="KAJ1122106.1"/>
    <property type="molecule type" value="Genomic_DNA"/>
</dbReference>
<dbReference type="Proteomes" id="UP001066276">
    <property type="component" value="Chromosome 7"/>
</dbReference>
<accession>A0AAV7P1B8</accession>
<evidence type="ECO:0000313" key="3">
    <source>
        <dbReference type="Proteomes" id="UP001066276"/>
    </source>
</evidence>
<proteinExistence type="predicted"/>
<evidence type="ECO:0000256" key="1">
    <source>
        <dbReference type="SAM" id="MobiDB-lite"/>
    </source>
</evidence>
<feature type="compositionally biased region" description="Basic residues" evidence="1">
    <location>
        <begin position="43"/>
        <end position="53"/>
    </location>
</feature>
<organism evidence="2 3">
    <name type="scientific">Pleurodeles waltl</name>
    <name type="common">Iberian ribbed newt</name>
    <dbReference type="NCBI Taxonomy" id="8319"/>
    <lineage>
        <taxon>Eukaryota</taxon>
        <taxon>Metazoa</taxon>
        <taxon>Chordata</taxon>
        <taxon>Craniata</taxon>
        <taxon>Vertebrata</taxon>
        <taxon>Euteleostomi</taxon>
        <taxon>Amphibia</taxon>
        <taxon>Batrachia</taxon>
        <taxon>Caudata</taxon>
        <taxon>Salamandroidea</taxon>
        <taxon>Salamandridae</taxon>
        <taxon>Pleurodelinae</taxon>
        <taxon>Pleurodeles</taxon>
    </lineage>
</organism>
<reference evidence="2" key="1">
    <citation type="journal article" date="2022" name="bioRxiv">
        <title>Sequencing and chromosome-scale assembly of the giantPleurodeles waltlgenome.</title>
        <authorList>
            <person name="Brown T."/>
            <person name="Elewa A."/>
            <person name="Iarovenko S."/>
            <person name="Subramanian E."/>
            <person name="Araus A.J."/>
            <person name="Petzold A."/>
            <person name="Susuki M."/>
            <person name="Suzuki K.-i.T."/>
            <person name="Hayashi T."/>
            <person name="Toyoda A."/>
            <person name="Oliveira C."/>
            <person name="Osipova E."/>
            <person name="Leigh N.D."/>
            <person name="Simon A."/>
            <person name="Yun M.H."/>
        </authorList>
    </citation>
    <scope>NUCLEOTIDE SEQUENCE</scope>
    <source>
        <strain evidence="2">20211129_DDA</strain>
        <tissue evidence="2">Liver</tissue>
    </source>
</reference>
<feature type="compositionally biased region" description="Basic and acidic residues" evidence="1">
    <location>
        <begin position="106"/>
        <end position="123"/>
    </location>
</feature>
<evidence type="ECO:0000313" key="2">
    <source>
        <dbReference type="EMBL" id="KAJ1122106.1"/>
    </source>
</evidence>
<keyword evidence="3" id="KW-1185">Reference proteome</keyword>
<feature type="region of interest" description="Disordered" evidence="1">
    <location>
        <begin position="43"/>
        <end position="72"/>
    </location>
</feature>
<feature type="region of interest" description="Disordered" evidence="1">
    <location>
        <begin position="106"/>
        <end position="163"/>
    </location>
</feature>
<comment type="caution">
    <text evidence="2">The sequence shown here is derived from an EMBL/GenBank/DDBJ whole genome shotgun (WGS) entry which is preliminary data.</text>
</comment>
<feature type="compositionally biased region" description="Polar residues" evidence="1">
    <location>
        <begin position="58"/>
        <end position="72"/>
    </location>
</feature>
<name>A0AAV7P1B8_PLEWA</name>
<gene>
    <name evidence="2" type="ORF">NDU88_000610</name>
</gene>
<dbReference type="AlphaFoldDB" id="A0AAV7P1B8"/>
<protein>
    <submittedName>
        <fullName evidence="2">Uncharacterized protein</fullName>
    </submittedName>
</protein>
<sequence>MIIGTDYEDFLPLLTNTGQEHLANTWWEEAPFVSSKIEEPKLRQKLSKKKKRELKQSYSNKTRGSYSPSTSAPTEVLTVAFCQTQREDPTLKHTWHHALAPDEATCQKEEVPEVTGERGEWRLRSGNLGEEDGDEVENGRYSSWDGPAETQPTDGATQPAARGCPAQALATLGEKRGPSAL</sequence>